<evidence type="ECO:0000259" key="10">
    <source>
        <dbReference type="PROSITE" id="PS50109"/>
    </source>
</evidence>
<evidence type="ECO:0000256" key="5">
    <source>
        <dbReference type="ARBA" id="ARBA00022741"/>
    </source>
</evidence>
<dbReference type="Pfam" id="PF00072">
    <property type="entry name" value="Response_reg"/>
    <property type="match status" value="1"/>
</dbReference>
<dbReference type="EC" id="2.7.13.3" evidence="2"/>
<dbReference type="CDD" id="cd00082">
    <property type="entry name" value="HisKA"/>
    <property type="match status" value="1"/>
</dbReference>
<dbReference type="RefSeq" id="WP_140847923.1">
    <property type="nucleotide sequence ID" value="NZ_RCZC01000001.1"/>
</dbReference>
<dbReference type="SUPFAM" id="SSF55785">
    <property type="entry name" value="PYP-like sensor domain (PAS domain)"/>
    <property type="match status" value="6"/>
</dbReference>
<dbReference type="AlphaFoldDB" id="A0A502G5P7"/>
<dbReference type="Pfam" id="PF00989">
    <property type="entry name" value="PAS"/>
    <property type="match status" value="1"/>
</dbReference>
<organism evidence="14 15">
    <name type="scientific">Sphingomonas glacialis</name>
    <dbReference type="NCBI Taxonomy" id="658225"/>
    <lineage>
        <taxon>Bacteria</taxon>
        <taxon>Pseudomonadati</taxon>
        <taxon>Pseudomonadota</taxon>
        <taxon>Alphaproteobacteria</taxon>
        <taxon>Sphingomonadales</taxon>
        <taxon>Sphingomonadaceae</taxon>
        <taxon>Sphingomonas</taxon>
    </lineage>
</organism>
<dbReference type="SMART" id="SM00091">
    <property type="entry name" value="PAS"/>
    <property type="match status" value="6"/>
</dbReference>
<dbReference type="InterPro" id="IPR036097">
    <property type="entry name" value="HisK_dim/P_sf"/>
</dbReference>
<feature type="domain" description="PAC" evidence="13">
    <location>
        <begin position="459"/>
        <end position="511"/>
    </location>
</feature>
<dbReference type="Proteomes" id="UP000319931">
    <property type="component" value="Unassembled WGS sequence"/>
</dbReference>
<feature type="domain" description="PAS" evidence="12">
    <location>
        <begin position="6"/>
        <end position="79"/>
    </location>
</feature>
<feature type="domain" description="Response regulatory" evidence="11">
    <location>
        <begin position="1008"/>
        <end position="1124"/>
    </location>
</feature>
<evidence type="ECO:0000256" key="6">
    <source>
        <dbReference type="ARBA" id="ARBA00022777"/>
    </source>
</evidence>
<dbReference type="CDD" id="cd18161">
    <property type="entry name" value="REC_hyHK_blue-like"/>
    <property type="match status" value="1"/>
</dbReference>
<dbReference type="GO" id="GO:0000155">
    <property type="term" value="F:phosphorelay sensor kinase activity"/>
    <property type="evidence" value="ECO:0007669"/>
    <property type="project" value="InterPro"/>
</dbReference>
<dbReference type="Pfam" id="PF02518">
    <property type="entry name" value="HATPase_c"/>
    <property type="match status" value="1"/>
</dbReference>
<evidence type="ECO:0000256" key="4">
    <source>
        <dbReference type="ARBA" id="ARBA00022679"/>
    </source>
</evidence>
<dbReference type="PROSITE" id="PS50112">
    <property type="entry name" value="PAS"/>
    <property type="match status" value="4"/>
</dbReference>
<evidence type="ECO:0000256" key="8">
    <source>
        <dbReference type="ARBA" id="ARBA00023012"/>
    </source>
</evidence>
<dbReference type="Gene3D" id="3.40.50.2300">
    <property type="match status" value="1"/>
</dbReference>
<dbReference type="CDD" id="cd16919">
    <property type="entry name" value="HATPase_CckA-like"/>
    <property type="match status" value="1"/>
</dbReference>
<dbReference type="OrthoDB" id="9796100at2"/>
<feature type="domain" description="PAC" evidence="13">
    <location>
        <begin position="81"/>
        <end position="133"/>
    </location>
</feature>
<dbReference type="InterPro" id="IPR005467">
    <property type="entry name" value="His_kinase_dom"/>
</dbReference>
<dbReference type="SMART" id="SM00448">
    <property type="entry name" value="REC"/>
    <property type="match status" value="1"/>
</dbReference>
<dbReference type="SUPFAM" id="SSF55874">
    <property type="entry name" value="ATPase domain of HSP90 chaperone/DNA topoisomerase II/histidine kinase"/>
    <property type="match status" value="1"/>
</dbReference>
<keyword evidence="15" id="KW-1185">Reference proteome</keyword>
<keyword evidence="4" id="KW-0808">Transferase</keyword>
<dbReference type="PROSITE" id="PS50113">
    <property type="entry name" value="PAC"/>
    <property type="match status" value="3"/>
</dbReference>
<feature type="domain" description="PAS" evidence="12">
    <location>
        <begin position="386"/>
        <end position="456"/>
    </location>
</feature>
<dbReference type="PANTHER" id="PTHR43065:SF42">
    <property type="entry name" value="TWO-COMPONENT SENSOR PPRA"/>
    <property type="match status" value="1"/>
</dbReference>
<dbReference type="InterPro" id="IPR035965">
    <property type="entry name" value="PAS-like_dom_sf"/>
</dbReference>
<dbReference type="Pfam" id="PF00512">
    <property type="entry name" value="HisKA"/>
    <property type="match status" value="1"/>
</dbReference>
<dbReference type="PANTHER" id="PTHR43065">
    <property type="entry name" value="SENSOR HISTIDINE KINASE"/>
    <property type="match status" value="1"/>
</dbReference>
<evidence type="ECO:0000256" key="9">
    <source>
        <dbReference type="PROSITE-ProRule" id="PRU00169"/>
    </source>
</evidence>
<sequence length="1127" mass="124195">MPHAERSRQYRAIFESAIDFAIIALDDAGLITDWNSGAEQILGWVADEICGQPADRFFTPEDREADRPAIEMDTALADGRASDERWHVKKDGTRFWASGEMMPLRAEDGTHLGYVKIMRDRTAQHEAAIAHSADTEFLRSVLASSGDCIKVLDLNANLVFMSEGGQRVMEIDDFNTVRGCPWPSFWEGEGNALAQAAVDEARAGRTGHFRGPAVTFKGNPRWWDVQVTPIFGENGKPEKLLSISRDITETKLADEALHDNEQRWHDMFDRLAEGFILGELVRDESRQVTDWRYLDVNPAWSELVGVPIEAAEGKTIRQVFPGIEEEWISEMAAVVELRDSVTFTRQVGSIDRWYEGRAFPLEGDRFAILFLEVTARRAAEERIRLSEMEFRTFAQAMPNQVWAATADGKLNWFNEQVYAYSGGSLESLSGDGWATIVHPEDRPTAGERWAASLATGDTYDIEFRIRSADGQYRWHLVRAVSIRDQDGTIKRWIGTNTDIDDQKRLETESVEDRDRLWTLSQDLMLVCDFDGRITAINPTADRVLGWQADDLIGENLTDYLHPDDLPSTAAELGKLGTGATTFAFENRYRAKDGSYRIFNWSAVPSLDRVHAVGRDVTLERSLEKDRERIWTLSPVLKVVASIDGRITAVNPAWTIALGWSEDETIGHNVMEFVAPEDREVGAAGMEQLAAGKPVIEYENVFATKDGGRRRIAWTTVPEGSTLYGFGRDITTESEAAAALASSEDALRQSQKMEAVGQLTGGIAHDFNNLLTGISGNLEMLQIRIQQGRMADVDRYVTGAQGAARRAAALTHRLLAFSRRQTLAPQATAVNPLVSGMQDLISRTVGPAVNVEFIGAGGLWNTLVDQSQLENALLNLCINARDAMPDGGKLTIETGNRWLDRQAAAERDLPPGQYVSLCVSDTGTGMPASVIAKAFDPFFTTKPIGQGTGLGLSMIYGFARQSNGQVRIYSEVGDGTMVCLYLPRFIGKADSPDVSGEPSSVPRADQGETVLVVDDEPTVRMLVSEILEDLGYTAIEASDGPAGLKVLQSDVRIDLLITDVGLPGGMNGRQVADAARLARPDMKVLFITGYAENAVLSHGHLDPGMHVLTKPFTMEGLATRIRDLLSTA</sequence>
<dbReference type="InterPro" id="IPR000014">
    <property type="entry name" value="PAS"/>
</dbReference>
<dbReference type="InterPro" id="IPR003594">
    <property type="entry name" value="HATPase_dom"/>
</dbReference>
<dbReference type="PROSITE" id="PS50109">
    <property type="entry name" value="HIS_KIN"/>
    <property type="match status" value="1"/>
</dbReference>
<dbReference type="PRINTS" id="PR00344">
    <property type="entry name" value="BCTRLSENSOR"/>
</dbReference>
<dbReference type="InterPro" id="IPR011006">
    <property type="entry name" value="CheY-like_superfamily"/>
</dbReference>
<keyword evidence="8" id="KW-0902">Two-component regulatory system</keyword>
<evidence type="ECO:0000256" key="2">
    <source>
        <dbReference type="ARBA" id="ARBA00012438"/>
    </source>
</evidence>
<dbReference type="InterPro" id="IPR013656">
    <property type="entry name" value="PAS_4"/>
</dbReference>
<evidence type="ECO:0000259" key="13">
    <source>
        <dbReference type="PROSITE" id="PS50113"/>
    </source>
</evidence>
<dbReference type="Gene3D" id="1.10.287.130">
    <property type="match status" value="1"/>
</dbReference>
<dbReference type="InterPro" id="IPR036890">
    <property type="entry name" value="HATPase_C_sf"/>
</dbReference>
<dbReference type="InterPro" id="IPR001610">
    <property type="entry name" value="PAC"/>
</dbReference>
<feature type="domain" description="PAS" evidence="12">
    <location>
        <begin position="638"/>
        <end position="692"/>
    </location>
</feature>
<evidence type="ECO:0000259" key="11">
    <source>
        <dbReference type="PROSITE" id="PS50110"/>
    </source>
</evidence>
<name>A0A502G5P7_9SPHN</name>
<proteinExistence type="predicted"/>
<dbReference type="CDD" id="cd00130">
    <property type="entry name" value="PAS"/>
    <property type="match status" value="4"/>
</dbReference>
<dbReference type="SUPFAM" id="SSF47384">
    <property type="entry name" value="Homodimeric domain of signal transducing histidine kinase"/>
    <property type="match status" value="1"/>
</dbReference>
<dbReference type="SMART" id="SM00388">
    <property type="entry name" value="HisKA"/>
    <property type="match status" value="1"/>
</dbReference>
<dbReference type="InterPro" id="IPR004358">
    <property type="entry name" value="Sig_transdc_His_kin-like_C"/>
</dbReference>
<feature type="modified residue" description="4-aspartylphosphate" evidence="9">
    <location>
        <position position="1058"/>
    </location>
</feature>
<dbReference type="SMART" id="SM00086">
    <property type="entry name" value="PAC"/>
    <property type="match status" value="4"/>
</dbReference>
<dbReference type="GO" id="GO:0005524">
    <property type="term" value="F:ATP binding"/>
    <property type="evidence" value="ECO:0007669"/>
    <property type="project" value="UniProtKB-KW"/>
</dbReference>
<evidence type="ECO:0000313" key="15">
    <source>
        <dbReference type="Proteomes" id="UP000319931"/>
    </source>
</evidence>
<dbReference type="NCBIfam" id="TIGR00229">
    <property type="entry name" value="sensory_box"/>
    <property type="match status" value="4"/>
</dbReference>
<dbReference type="InterPro" id="IPR003661">
    <property type="entry name" value="HisK_dim/P_dom"/>
</dbReference>
<comment type="caution">
    <text evidence="14">The sequence shown here is derived from an EMBL/GenBank/DDBJ whole genome shotgun (WGS) entry which is preliminary data.</text>
</comment>
<feature type="domain" description="PAC" evidence="13">
    <location>
        <begin position="205"/>
        <end position="259"/>
    </location>
</feature>
<dbReference type="FunFam" id="3.30.450.20:FF:000099">
    <property type="entry name" value="Sensory box sensor histidine kinase"/>
    <property type="match status" value="1"/>
</dbReference>
<dbReference type="PROSITE" id="PS50110">
    <property type="entry name" value="RESPONSE_REGULATORY"/>
    <property type="match status" value="1"/>
</dbReference>
<comment type="catalytic activity">
    <reaction evidence="1">
        <text>ATP + protein L-histidine = ADP + protein N-phospho-L-histidine.</text>
        <dbReference type="EC" id="2.7.13.3"/>
    </reaction>
</comment>
<evidence type="ECO:0000259" key="12">
    <source>
        <dbReference type="PROSITE" id="PS50112"/>
    </source>
</evidence>
<dbReference type="InterPro" id="IPR013655">
    <property type="entry name" value="PAS_fold_3"/>
</dbReference>
<dbReference type="Pfam" id="PF08448">
    <property type="entry name" value="PAS_4"/>
    <property type="match status" value="3"/>
</dbReference>
<keyword evidence="7" id="KW-0067">ATP-binding</keyword>
<dbReference type="Gene3D" id="3.30.450.20">
    <property type="entry name" value="PAS domain"/>
    <property type="match status" value="6"/>
</dbReference>
<keyword evidence="5" id="KW-0547">Nucleotide-binding</keyword>
<evidence type="ECO:0000256" key="1">
    <source>
        <dbReference type="ARBA" id="ARBA00000085"/>
    </source>
</evidence>
<evidence type="ECO:0000313" key="14">
    <source>
        <dbReference type="EMBL" id="TPG56526.1"/>
    </source>
</evidence>
<protein>
    <recommendedName>
        <fullName evidence="2">histidine kinase</fullName>
        <ecNumber evidence="2">2.7.13.3</ecNumber>
    </recommendedName>
</protein>
<dbReference type="Gene3D" id="3.30.565.10">
    <property type="entry name" value="Histidine kinase-like ATPase, C-terminal domain"/>
    <property type="match status" value="1"/>
</dbReference>
<evidence type="ECO:0000256" key="7">
    <source>
        <dbReference type="ARBA" id="ARBA00022840"/>
    </source>
</evidence>
<reference evidence="14 15" key="1">
    <citation type="journal article" date="2019" name="Environ. Microbiol.">
        <title>Species interactions and distinct microbial communities in high Arctic permafrost affected cryosols are associated with the CH4 and CO2 gas fluxes.</title>
        <authorList>
            <person name="Altshuler I."/>
            <person name="Hamel J."/>
            <person name="Turney S."/>
            <person name="Magnuson E."/>
            <person name="Levesque R."/>
            <person name="Greer C."/>
            <person name="Whyte L.G."/>
        </authorList>
    </citation>
    <scope>NUCLEOTIDE SEQUENCE [LARGE SCALE GENOMIC DNA]</scope>
    <source>
        <strain evidence="14 15">E6.1</strain>
    </source>
</reference>
<dbReference type="Pfam" id="PF08447">
    <property type="entry name" value="PAS_3"/>
    <property type="match status" value="2"/>
</dbReference>
<keyword evidence="3 9" id="KW-0597">Phosphoprotein</keyword>
<dbReference type="SMART" id="SM00387">
    <property type="entry name" value="HATPase_c"/>
    <property type="match status" value="1"/>
</dbReference>
<dbReference type="InterPro" id="IPR001789">
    <property type="entry name" value="Sig_transdc_resp-reg_receiver"/>
</dbReference>
<keyword evidence="6" id="KW-0418">Kinase</keyword>
<dbReference type="InterPro" id="IPR013767">
    <property type="entry name" value="PAS_fold"/>
</dbReference>
<accession>A0A502G5P7</accession>
<dbReference type="GO" id="GO:0006355">
    <property type="term" value="P:regulation of DNA-templated transcription"/>
    <property type="evidence" value="ECO:0007669"/>
    <property type="project" value="InterPro"/>
</dbReference>
<dbReference type="EMBL" id="RCZC01000001">
    <property type="protein sequence ID" value="TPG56526.1"/>
    <property type="molecule type" value="Genomic_DNA"/>
</dbReference>
<feature type="domain" description="PAS" evidence="12">
    <location>
        <begin position="524"/>
        <end position="564"/>
    </location>
</feature>
<gene>
    <name evidence="14" type="ORF">EAH76_03050</name>
</gene>
<dbReference type="SUPFAM" id="SSF52172">
    <property type="entry name" value="CheY-like"/>
    <property type="match status" value="1"/>
</dbReference>
<evidence type="ECO:0000256" key="3">
    <source>
        <dbReference type="ARBA" id="ARBA00022553"/>
    </source>
</evidence>
<dbReference type="InterPro" id="IPR000700">
    <property type="entry name" value="PAS-assoc_C"/>
</dbReference>
<feature type="domain" description="Histidine kinase" evidence="10">
    <location>
        <begin position="761"/>
        <end position="985"/>
    </location>
</feature>